<evidence type="ECO:0000256" key="1">
    <source>
        <dbReference type="SAM" id="MobiDB-lite"/>
    </source>
</evidence>
<evidence type="ECO:0000313" key="4">
    <source>
        <dbReference type="EMBL" id="GAA1721044.1"/>
    </source>
</evidence>
<organism evidence="4 5">
    <name type="scientific">Isoptericola hypogeus</name>
    <dbReference type="NCBI Taxonomy" id="300179"/>
    <lineage>
        <taxon>Bacteria</taxon>
        <taxon>Bacillati</taxon>
        <taxon>Actinomycetota</taxon>
        <taxon>Actinomycetes</taxon>
        <taxon>Micrococcales</taxon>
        <taxon>Promicromonosporaceae</taxon>
        <taxon>Isoptericola</taxon>
    </lineage>
</organism>
<accession>A0ABP4VAT2</accession>
<sequence>MALSEDNLIDGERVVMELREHAKAVIWPFLLLIVLFVAAIASFVVTIDDIARWILLGVLAVVAVIWVVVPWLRWRTTSYTVTTQRIAERSGIVTRVGRDIPLYRINDIALEKDLVDRLLGCGTLQVSDATEKAGMVLRDVPRVDEVHVRLQELLHARDDGSDDGEWPPSEPSRRRRR</sequence>
<dbReference type="PANTHER" id="PTHR37938">
    <property type="entry name" value="BLL0215 PROTEIN"/>
    <property type="match status" value="1"/>
</dbReference>
<dbReference type="RefSeq" id="WP_344247358.1">
    <property type="nucleotide sequence ID" value="NZ_BAAAPM010000003.1"/>
</dbReference>
<gene>
    <name evidence="4" type="ORF">GCM10009809_15840</name>
</gene>
<dbReference type="Proteomes" id="UP001501138">
    <property type="component" value="Unassembled WGS sequence"/>
</dbReference>
<comment type="caution">
    <text evidence="4">The sequence shown here is derived from an EMBL/GenBank/DDBJ whole genome shotgun (WGS) entry which is preliminary data.</text>
</comment>
<dbReference type="PANTHER" id="PTHR37938:SF1">
    <property type="entry name" value="BLL0215 PROTEIN"/>
    <property type="match status" value="1"/>
</dbReference>
<evidence type="ECO:0000256" key="2">
    <source>
        <dbReference type="SAM" id="Phobius"/>
    </source>
</evidence>
<dbReference type="Pfam" id="PF03703">
    <property type="entry name" value="bPH_2"/>
    <property type="match status" value="1"/>
</dbReference>
<feature type="transmembrane region" description="Helical" evidence="2">
    <location>
        <begin position="25"/>
        <end position="47"/>
    </location>
</feature>
<protein>
    <submittedName>
        <fullName evidence="4">PH domain-containing protein</fullName>
    </submittedName>
</protein>
<feature type="region of interest" description="Disordered" evidence="1">
    <location>
        <begin position="158"/>
        <end position="177"/>
    </location>
</feature>
<feature type="domain" description="YdbS-like PH" evidence="3">
    <location>
        <begin position="74"/>
        <end position="146"/>
    </location>
</feature>
<dbReference type="InterPro" id="IPR005182">
    <property type="entry name" value="YdbS-like_PH"/>
</dbReference>
<evidence type="ECO:0000259" key="3">
    <source>
        <dbReference type="Pfam" id="PF03703"/>
    </source>
</evidence>
<keyword evidence="2" id="KW-0472">Membrane</keyword>
<reference evidence="5" key="1">
    <citation type="journal article" date="2019" name="Int. J. Syst. Evol. Microbiol.">
        <title>The Global Catalogue of Microorganisms (GCM) 10K type strain sequencing project: providing services to taxonomists for standard genome sequencing and annotation.</title>
        <authorList>
            <consortium name="The Broad Institute Genomics Platform"/>
            <consortium name="The Broad Institute Genome Sequencing Center for Infectious Disease"/>
            <person name="Wu L."/>
            <person name="Ma J."/>
        </authorList>
    </citation>
    <scope>NUCLEOTIDE SEQUENCE [LARGE SCALE GENOMIC DNA]</scope>
    <source>
        <strain evidence="5">JCM 15589</strain>
    </source>
</reference>
<feature type="transmembrane region" description="Helical" evidence="2">
    <location>
        <begin position="53"/>
        <end position="72"/>
    </location>
</feature>
<keyword evidence="5" id="KW-1185">Reference proteome</keyword>
<keyword evidence="2" id="KW-1133">Transmembrane helix</keyword>
<keyword evidence="2" id="KW-0812">Transmembrane</keyword>
<evidence type="ECO:0000313" key="5">
    <source>
        <dbReference type="Proteomes" id="UP001501138"/>
    </source>
</evidence>
<dbReference type="EMBL" id="BAAAPM010000003">
    <property type="protein sequence ID" value="GAA1721044.1"/>
    <property type="molecule type" value="Genomic_DNA"/>
</dbReference>
<name>A0ABP4VAT2_9MICO</name>
<proteinExistence type="predicted"/>